<dbReference type="EMBL" id="JAANCM010000023">
    <property type="protein sequence ID" value="NHT78943.1"/>
    <property type="molecule type" value="Genomic_DNA"/>
</dbReference>
<keyword evidence="2" id="KW-1185">Reference proteome</keyword>
<proteinExistence type="predicted"/>
<evidence type="ECO:0000313" key="2">
    <source>
        <dbReference type="Proteomes" id="UP001155840"/>
    </source>
</evidence>
<comment type="caution">
    <text evidence="1">The sequence shown here is derived from an EMBL/GenBank/DDBJ whole genome shotgun (WGS) entry which is preliminary data.</text>
</comment>
<protein>
    <submittedName>
        <fullName evidence="1">Uncharacterized protein</fullName>
    </submittedName>
</protein>
<dbReference type="Proteomes" id="UP001155840">
    <property type="component" value="Unassembled WGS sequence"/>
</dbReference>
<reference evidence="1" key="1">
    <citation type="submission" date="2020-03" db="EMBL/GenBank/DDBJ databases">
        <title>Ferranicluibacter endophyticum gen. nov., sp. nov., a new genus isolated from Rubus ulmifolius Schott. stem.</title>
        <authorList>
            <person name="Roca-Couso R."/>
            <person name="Flores-Felix J.D."/>
            <person name="Igual J.M."/>
            <person name="Rivas R."/>
        </authorList>
    </citation>
    <scope>NUCLEOTIDE SEQUENCE</scope>
    <source>
        <strain evidence="1">CRRU44</strain>
    </source>
</reference>
<organism evidence="1 2">
    <name type="scientific">Ferranicluibacter rubi</name>
    <dbReference type="NCBI Taxonomy" id="2715133"/>
    <lineage>
        <taxon>Bacteria</taxon>
        <taxon>Pseudomonadati</taxon>
        <taxon>Pseudomonadota</taxon>
        <taxon>Alphaproteobacteria</taxon>
        <taxon>Hyphomicrobiales</taxon>
        <taxon>Rhizobiaceae</taxon>
        <taxon>Ferranicluibacter</taxon>
    </lineage>
</organism>
<gene>
    <name evidence="1" type="ORF">G8E10_24905</name>
</gene>
<dbReference type="RefSeq" id="WP_167131095.1">
    <property type="nucleotide sequence ID" value="NZ_JAANCM010000023.1"/>
</dbReference>
<accession>A0AA43ZJ94</accession>
<evidence type="ECO:0000313" key="1">
    <source>
        <dbReference type="EMBL" id="NHT78943.1"/>
    </source>
</evidence>
<name>A0AA43ZJ94_9HYPH</name>
<dbReference type="AlphaFoldDB" id="A0AA43ZJ94"/>
<sequence length="85" mass="9526">MKTIVIEWHFDGQTAFAHFPEPFPMDPQEWEAFASVFDELGFTPDQSGGDRRTAPSSAATRERLTAGLKALGYAVEERTANVEHR</sequence>